<dbReference type="AlphaFoldDB" id="A0A382CPK0"/>
<organism evidence="2">
    <name type="scientific">marine metagenome</name>
    <dbReference type="NCBI Taxonomy" id="408172"/>
    <lineage>
        <taxon>unclassified sequences</taxon>
        <taxon>metagenomes</taxon>
        <taxon>ecological metagenomes</taxon>
    </lineage>
</organism>
<dbReference type="InterPro" id="IPR014867">
    <property type="entry name" value="Spore_coat_CotH_CotH2/3/7"/>
</dbReference>
<dbReference type="EMBL" id="UINC01035394">
    <property type="protein sequence ID" value="SVB27722.1"/>
    <property type="molecule type" value="Genomic_DNA"/>
</dbReference>
<evidence type="ECO:0000313" key="2">
    <source>
        <dbReference type="EMBL" id="SVB27722.1"/>
    </source>
</evidence>
<protein>
    <submittedName>
        <fullName evidence="2">Uncharacterized protein</fullName>
    </submittedName>
</protein>
<reference evidence="2" key="1">
    <citation type="submission" date="2018-05" db="EMBL/GenBank/DDBJ databases">
        <authorList>
            <person name="Lanie J.A."/>
            <person name="Ng W.-L."/>
            <person name="Kazmierczak K.M."/>
            <person name="Andrzejewski T.M."/>
            <person name="Davidsen T.M."/>
            <person name="Wayne K.J."/>
            <person name="Tettelin H."/>
            <person name="Glass J.I."/>
            <person name="Rusch D."/>
            <person name="Podicherti R."/>
            <person name="Tsui H.-C.T."/>
            <person name="Winkler M.E."/>
        </authorList>
    </citation>
    <scope>NUCLEOTIDE SEQUENCE</scope>
</reference>
<sequence>MKIKSQESLQSSYFIIRRKLRSVKGIKFFGFLATIIIVAMLSLMLIYYGASLQQNRSAAKIQELLINAAETKFSVFKNYMSGLASSPDQLYLDVKFEGIQLLNYARESALSRGLITDEEEKVTVKAKLSIGNNQYKVKLSPTGQALDMIGSPNKRAYKVKVSEGKKIYGMEEFRLLPPVTRQNMTEWVGHALEDKEGLTSLRYFFVELNLNGDDLGVYAIEEHFNKELLENRKAREGIIFSAKVGYLNDSQESVGFFSTTLYPIKIFNEKKISNDPISLNRIRILKSALQSVKNNEIEIGRIFDLEKFAIHYAIIDLMDGYHAVGYNSVFYFNPITNLIEPITREYNSLYYSQGPPYGPLMIHSHRTQEADNVLAWGFINKLFQNKEFTAQYLKQLVKLSDKKYLDEFFADVDEDFTSQINILYREFPFYKFPKEYMYERQKQIIGWLNQDLHVVANVDEDNLALYSIKLINNSLFPIELINIFSSDQNLETFLNNIVLPGKEISFSLDLEPNVTVNDLNFSYKIYGIKNLVREAIVVPKSFST</sequence>
<keyword evidence="1" id="KW-1133">Transmembrane helix</keyword>
<gene>
    <name evidence="2" type="ORF">METZ01_LOCUS180576</name>
</gene>
<name>A0A382CPK0_9ZZZZ</name>
<evidence type="ECO:0000256" key="1">
    <source>
        <dbReference type="SAM" id="Phobius"/>
    </source>
</evidence>
<feature type="transmembrane region" description="Helical" evidence="1">
    <location>
        <begin position="28"/>
        <end position="50"/>
    </location>
</feature>
<proteinExistence type="predicted"/>
<accession>A0A382CPK0</accession>
<keyword evidence="1" id="KW-0472">Membrane</keyword>
<dbReference type="Pfam" id="PF08757">
    <property type="entry name" value="CotH"/>
    <property type="match status" value="1"/>
</dbReference>
<keyword evidence="1" id="KW-0812">Transmembrane</keyword>
<feature type="non-terminal residue" evidence="2">
    <location>
        <position position="544"/>
    </location>
</feature>